<reference evidence="1 2" key="1">
    <citation type="submission" date="2023-05" db="EMBL/GenBank/DDBJ databases">
        <title>A 100% complete, gapless, phased diploid assembly of the Scenedesmus obliquus UTEX 3031 genome.</title>
        <authorList>
            <person name="Biondi T.C."/>
            <person name="Hanschen E.R."/>
            <person name="Kwon T."/>
            <person name="Eng W."/>
            <person name="Kruse C.P.S."/>
            <person name="Koehler S.I."/>
            <person name="Kunde Y."/>
            <person name="Gleasner C.D."/>
            <person name="You Mak K.T."/>
            <person name="Polle J."/>
            <person name="Hovde B.T."/>
            <person name="Starkenburg S.R."/>
        </authorList>
    </citation>
    <scope>NUCLEOTIDE SEQUENCE [LARGE SCALE GENOMIC DNA]</scope>
    <source>
        <strain evidence="1 2">DOE0152z</strain>
    </source>
</reference>
<sequence>MQRLDDQPHKAPRPSLHACPVALRPFARHTAAPLHTPCFARFAHDRASLQAQEADQKLIELTQLMIPGLPDRTLPGSTSSP</sequence>
<gene>
    <name evidence="1" type="ORF">OEZ85_008088</name>
</gene>
<dbReference type="Proteomes" id="UP001244341">
    <property type="component" value="Chromosome 1b"/>
</dbReference>
<keyword evidence="2" id="KW-1185">Reference proteome</keyword>
<protein>
    <submittedName>
        <fullName evidence="1">Uncharacterized protein</fullName>
    </submittedName>
</protein>
<organism evidence="1 2">
    <name type="scientific">Tetradesmus obliquus</name>
    <name type="common">Green alga</name>
    <name type="synonym">Acutodesmus obliquus</name>
    <dbReference type="NCBI Taxonomy" id="3088"/>
    <lineage>
        <taxon>Eukaryota</taxon>
        <taxon>Viridiplantae</taxon>
        <taxon>Chlorophyta</taxon>
        <taxon>core chlorophytes</taxon>
        <taxon>Chlorophyceae</taxon>
        <taxon>CS clade</taxon>
        <taxon>Sphaeropleales</taxon>
        <taxon>Scenedesmaceae</taxon>
        <taxon>Tetradesmus</taxon>
    </lineage>
</organism>
<proteinExistence type="predicted"/>
<dbReference type="EMBL" id="CP126208">
    <property type="protein sequence ID" value="WIA08661.1"/>
    <property type="molecule type" value="Genomic_DNA"/>
</dbReference>
<name>A0ABY8TK40_TETOB</name>
<evidence type="ECO:0000313" key="1">
    <source>
        <dbReference type="EMBL" id="WIA08661.1"/>
    </source>
</evidence>
<evidence type="ECO:0000313" key="2">
    <source>
        <dbReference type="Proteomes" id="UP001244341"/>
    </source>
</evidence>
<accession>A0ABY8TK40</accession>